<name>A0ABQ5FGJ0_9ASTR</name>
<keyword evidence="4" id="KW-1185">Reference proteome</keyword>
<dbReference type="InterPro" id="IPR012340">
    <property type="entry name" value="NA-bd_OB-fold"/>
</dbReference>
<keyword evidence="3" id="KW-0547">Nucleotide-binding</keyword>
<dbReference type="InterPro" id="IPR049163">
    <property type="entry name" value="Pif1-like_2B_dom"/>
</dbReference>
<keyword evidence="3" id="KW-0347">Helicase</keyword>
<evidence type="ECO:0000313" key="3">
    <source>
        <dbReference type="EMBL" id="GJT62541.1"/>
    </source>
</evidence>
<comment type="caution">
    <text evidence="3">The sequence shown here is derived from an EMBL/GenBank/DDBJ whole genome shotgun (WGS) entry which is preliminary data.</text>
</comment>
<dbReference type="PANTHER" id="PTHR10492">
    <property type="match status" value="1"/>
</dbReference>
<evidence type="ECO:0000259" key="2">
    <source>
        <dbReference type="Pfam" id="PF21530"/>
    </source>
</evidence>
<keyword evidence="3" id="KW-0378">Hydrolase</keyword>
<organism evidence="3 4">
    <name type="scientific">Tanacetum coccineum</name>
    <dbReference type="NCBI Taxonomy" id="301880"/>
    <lineage>
        <taxon>Eukaryota</taxon>
        <taxon>Viridiplantae</taxon>
        <taxon>Streptophyta</taxon>
        <taxon>Embryophyta</taxon>
        <taxon>Tracheophyta</taxon>
        <taxon>Spermatophyta</taxon>
        <taxon>Magnoliopsida</taxon>
        <taxon>eudicotyledons</taxon>
        <taxon>Gunneridae</taxon>
        <taxon>Pentapetalae</taxon>
        <taxon>asterids</taxon>
        <taxon>campanulids</taxon>
        <taxon>Asterales</taxon>
        <taxon>Asteraceae</taxon>
        <taxon>Asteroideae</taxon>
        <taxon>Anthemideae</taxon>
        <taxon>Anthemidinae</taxon>
        <taxon>Tanacetum</taxon>
    </lineage>
</organism>
<evidence type="ECO:0000256" key="1">
    <source>
        <dbReference type="SAM" id="MobiDB-lite"/>
    </source>
</evidence>
<reference evidence="3" key="1">
    <citation type="journal article" date="2022" name="Int. J. Mol. Sci.">
        <title>Draft Genome of Tanacetum Coccineum: Genomic Comparison of Closely Related Tanacetum-Family Plants.</title>
        <authorList>
            <person name="Yamashiro T."/>
            <person name="Shiraishi A."/>
            <person name="Nakayama K."/>
            <person name="Satake H."/>
        </authorList>
    </citation>
    <scope>NUCLEOTIDE SEQUENCE</scope>
</reference>
<protein>
    <submittedName>
        <fullName evidence="3">DNA helicase</fullName>
    </submittedName>
</protein>
<proteinExistence type="predicted"/>
<sequence length="470" mass="53831">MRLNSQLLEEDDKERISAFAQWLLDIRNGQIGRMHMYISFDDSVPHDHDGGEVELLYPKEYLNSLSFAGLPPHRLELKVGTPIMLLCNINIIGGLCNGTRLIVTRLIVTRLLPKGTPIQANMDIKYADYFHQLLQLKKAYRITGFSCEQRGLWERTLENPTSHIFGRYIELIEIPNDGFPEHYFNFASYNELPARADIRNLVLTNYVGRIQVVNRIYTTGDATTTHIRRRTIDIQNQNGNTVVLTLWHEMALNFNVQEYEAMEKPVVITVSSCWEPLLLTVILIQTYLKPTTLTNSDPIPRCKDHGPQSTMVYSDHKRWLSNHIRNLLQQSGQLTRDCNELLAELSDKDPYHLPSTLKDLEGTTHIFKFHFDGGSTTRKRDFILHRVFKHQPLPLPAPPAENLILPSTSHDQPERMPQPKPVIPALSTTASNEPDIGEIDTEDLQRPQFTPPSPKKITVAQKEDKPRNLP</sequence>
<accession>A0ABQ5FGJ0</accession>
<dbReference type="Proteomes" id="UP001151760">
    <property type="component" value="Unassembled WGS sequence"/>
</dbReference>
<feature type="compositionally biased region" description="Basic and acidic residues" evidence="1">
    <location>
        <begin position="461"/>
        <end position="470"/>
    </location>
</feature>
<reference evidence="3" key="2">
    <citation type="submission" date="2022-01" db="EMBL/GenBank/DDBJ databases">
        <authorList>
            <person name="Yamashiro T."/>
            <person name="Shiraishi A."/>
            <person name="Satake H."/>
            <person name="Nakayama K."/>
        </authorList>
    </citation>
    <scope>NUCLEOTIDE SEQUENCE</scope>
</reference>
<gene>
    <name evidence="3" type="ORF">Tco_1006074</name>
</gene>
<feature type="region of interest" description="Disordered" evidence="1">
    <location>
        <begin position="398"/>
        <end position="470"/>
    </location>
</feature>
<dbReference type="PANTHER" id="PTHR10492:SF96">
    <property type="entry name" value="ATP-DEPENDENT DNA HELICASE"/>
    <property type="match status" value="1"/>
</dbReference>
<dbReference type="Pfam" id="PF21530">
    <property type="entry name" value="Pif1_2B_dom"/>
    <property type="match status" value="1"/>
</dbReference>
<dbReference type="EMBL" id="BQNB010017385">
    <property type="protein sequence ID" value="GJT62541.1"/>
    <property type="molecule type" value="Genomic_DNA"/>
</dbReference>
<dbReference type="GO" id="GO:0004386">
    <property type="term" value="F:helicase activity"/>
    <property type="evidence" value="ECO:0007669"/>
    <property type="project" value="UniProtKB-KW"/>
</dbReference>
<feature type="domain" description="DNA helicase Pif1-like 2B" evidence="2">
    <location>
        <begin position="60"/>
        <end position="106"/>
    </location>
</feature>
<evidence type="ECO:0000313" key="4">
    <source>
        <dbReference type="Proteomes" id="UP001151760"/>
    </source>
</evidence>
<dbReference type="Gene3D" id="2.40.50.140">
    <property type="entry name" value="Nucleic acid-binding proteins"/>
    <property type="match status" value="1"/>
</dbReference>
<keyword evidence="3" id="KW-0067">ATP-binding</keyword>